<accession>A0A0V1MEN2</accession>
<dbReference type="STRING" id="268474.A0A0V1MEN2"/>
<dbReference type="Proteomes" id="UP000054843">
    <property type="component" value="Unassembled WGS sequence"/>
</dbReference>
<keyword evidence="2" id="KW-1185">Reference proteome</keyword>
<dbReference type="AlphaFoldDB" id="A0A0V1MEN2"/>
<gene>
    <name evidence="1" type="ORF">T10_9218</name>
</gene>
<sequence>MLGRRVNWKPCSSTSTAAKIPLWNVHGVSVRTNNHLEGWHNRMNKRARKHHLPGVLSLYTTDH</sequence>
<organism evidence="1 2">
    <name type="scientific">Trichinella papuae</name>
    <dbReference type="NCBI Taxonomy" id="268474"/>
    <lineage>
        <taxon>Eukaryota</taxon>
        <taxon>Metazoa</taxon>
        <taxon>Ecdysozoa</taxon>
        <taxon>Nematoda</taxon>
        <taxon>Enoplea</taxon>
        <taxon>Dorylaimia</taxon>
        <taxon>Trichinellida</taxon>
        <taxon>Trichinellidae</taxon>
        <taxon>Trichinella</taxon>
    </lineage>
</organism>
<reference evidence="1 2" key="1">
    <citation type="submission" date="2015-01" db="EMBL/GenBank/DDBJ databases">
        <title>Evolution of Trichinella species and genotypes.</title>
        <authorList>
            <person name="Korhonen P.K."/>
            <person name="Edoardo P."/>
            <person name="Giuseppe L.R."/>
            <person name="Gasser R.B."/>
        </authorList>
    </citation>
    <scope>NUCLEOTIDE SEQUENCE [LARGE SCALE GENOMIC DNA]</scope>
    <source>
        <strain evidence="1">ISS1980</strain>
    </source>
</reference>
<evidence type="ECO:0000313" key="1">
    <source>
        <dbReference type="EMBL" id="KRZ70347.1"/>
    </source>
</evidence>
<name>A0A0V1MEN2_9BILA</name>
<protein>
    <submittedName>
        <fullName evidence="1">Uncharacterized protein</fullName>
    </submittedName>
</protein>
<comment type="caution">
    <text evidence="1">The sequence shown here is derived from an EMBL/GenBank/DDBJ whole genome shotgun (WGS) entry which is preliminary data.</text>
</comment>
<proteinExistence type="predicted"/>
<evidence type="ECO:0000313" key="2">
    <source>
        <dbReference type="Proteomes" id="UP000054843"/>
    </source>
</evidence>
<dbReference type="OrthoDB" id="10012778at2759"/>
<dbReference type="EMBL" id="JYDO01000116">
    <property type="protein sequence ID" value="KRZ70347.1"/>
    <property type="molecule type" value="Genomic_DNA"/>
</dbReference>